<dbReference type="KEGG" id="ela:UCREL1_2335"/>
<dbReference type="HOGENOM" id="CLU_1156385_0_0_1"/>
<protein>
    <submittedName>
        <fullName evidence="5">Putative heat shock protein 70-like protein</fullName>
    </submittedName>
</protein>
<dbReference type="STRING" id="1287681.M7T1C9"/>
<feature type="region of interest" description="Disordered" evidence="4">
    <location>
        <begin position="209"/>
        <end position="240"/>
    </location>
</feature>
<gene>
    <name evidence="5" type="ORF">UCREL1_2335</name>
</gene>
<dbReference type="GO" id="GO:0005524">
    <property type="term" value="F:ATP binding"/>
    <property type="evidence" value="ECO:0007669"/>
    <property type="project" value="UniProtKB-KW"/>
</dbReference>
<evidence type="ECO:0000256" key="4">
    <source>
        <dbReference type="SAM" id="MobiDB-lite"/>
    </source>
</evidence>
<evidence type="ECO:0000313" key="6">
    <source>
        <dbReference type="Proteomes" id="UP000012174"/>
    </source>
</evidence>
<dbReference type="InterPro" id="IPR013126">
    <property type="entry name" value="Hsp_70_fam"/>
</dbReference>
<dbReference type="AlphaFoldDB" id="M7T1C9"/>
<feature type="compositionally biased region" description="Basic and acidic residues" evidence="4">
    <location>
        <begin position="221"/>
        <end position="240"/>
    </location>
</feature>
<evidence type="ECO:0000256" key="3">
    <source>
        <dbReference type="ARBA" id="ARBA00023186"/>
    </source>
</evidence>
<dbReference type="PANTHER" id="PTHR45639">
    <property type="entry name" value="HSC70CB, ISOFORM G-RELATED"/>
    <property type="match status" value="1"/>
</dbReference>
<keyword evidence="3" id="KW-0143">Chaperone</keyword>
<dbReference type="EMBL" id="KB705815">
    <property type="protein sequence ID" value="EMR70628.1"/>
    <property type="molecule type" value="Genomic_DNA"/>
</dbReference>
<keyword evidence="1" id="KW-0547">Nucleotide-binding</keyword>
<dbReference type="PANTHER" id="PTHR45639:SF3">
    <property type="entry name" value="HYPOXIA UP-REGULATED PROTEIN 1"/>
    <property type="match status" value="1"/>
</dbReference>
<proteinExistence type="predicted"/>
<dbReference type="eggNOG" id="KOG0104">
    <property type="taxonomic scope" value="Eukaryota"/>
</dbReference>
<keyword evidence="6" id="KW-1185">Reference proteome</keyword>
<keyword evidence="5" id="KW-0346">Stress response</keyword>
<accession>M7T1C9</accession>
<reference evidence="6" key="1">
    <citation type="journal article" date="2013" name="Genome Announc.">
        <title>Draft genome sequence of the grapevine dieback fungus Eutypa lata UCR-EL1.</title>
        <authorList>
            <person name="Blanco-Ulate B."/>
            <person name="Rolshausen P.E."/>
            <person name="Cantu D."/>
        </authorList>
    </citation>
    <scope>NUCLEOTIDE SEQUENCE [LARGE SCALE GENOMIC DNA]</scope>
    <source>
        <strain evidence="6">UCR-EL1</strain>
    </source>
</reference>
<evidence type="ECO:0000256" key="1">
    <source>
        <dbReference type="ARBA" id="ARBA00022741"/>
    </source>
</evidence>
<evidence type="ECO:0000256" key="2">
    <source>
        <dbReference type="ARBA" id="ARBA00022840"/>
    </source>
</evidence>
<feature type="region of interest" description="Disordered" evidence="4">
    <location>
        <begin position="156"/>
        <end position="195"/>
    </location>
</feature>
<dbReference type="GO" id="GO:0034663">
    <property type="term" value="C:endoplasmic reticulum chaperone complex"/>
    <property type="evidence" value="ECO:0007669"/>
    <property type="project" value="TreeGrafter"/>
</dbReference>
<feature type="compositionally biased region" description="Low complexity" evidence="4">
    <location>
        <begin position="49"/>
        <end position="58"/>
    </location>
</feature>
<name>M7T1C9_EUTLA</name>
<feature type="compositionally biased region" description="Acidic residues" evidence="4">
    <location>
        <begin position="67"/>
        <end position="76"/>
    </location>
</feature>
<organism evidence="5 6">
    <name type="scientific">Eutypa lata (strain UCR-EL1)</name>
    <name type="common">Grapevine dieback disease fungus</name>
    <name type="synonym">Eutypa armeniacae</name>
    <dbReference type="NCBI Taxonomy" id="1287681"/>
    <lineage>
        <taxon>Eukaryota</taxon>
        <taxon>Fungi</taxon>
        <taxon>Dikarya</taxon>
        <taxon>Ascomycota</taxon>
        <taxon>Pezizomycotina</taxon>
        <taxon>Sordariomycetes</taxon>
        <taxon>Xylariomycetidae</taxon>
        <taxon>Xylariales</taxon>
        <taxon>Diatrypaceae</taxon>
        <taxon>Eutypa</taxon>
    </lineage>
</organism>
<feature type="region of interest" description="Disordered" evidence="4">
    <location>
        <begin position="46"/>
        <end position="100"/>
    </location>
</feature>
<evidence type="ECO:0000313" key="5">
    <source>
        <dbReference type="EMBL" id="EMR70628.1"/>
    </source>
</evidence>
<dbReference type="Proteomes" id="UP000012174">
    <property type="component" value="Unassembled WGS sequence"/>
</dbReference>
<dbReference type="GO" id="GO:0030968">
    <property type="term" value="P:endoplasmic reticulum unfolded protein response"/>
    <property type="evidence" value="ECO:0007669"/>
    <property type="project" value="TreeGrafter"/>
</dbReference>
<dbReference type="GO" id="GO:0140662">
    <property type="term" value="F:ATP-dependent protein folding chaperone"/>
    <property type="evidence" value="ECO:0007669"/>
    <property type="project" value="InterPro"/>
</dbReference>
<sequence>MLAISPVEKRIEESEKRPALVKSLKEALSQTDVFIETIKQKIAEAEAFSSSTPDPSSTVTQAPSADGDFDELEDDTTTSTTSTATVEDRGPVPPLYTVDDLKEITDLSKSTLEWLEEKLAEQEKLPSTANPILLVKDITERTKKLEKVGMDLAMKTAKNFEKDQKKKKSSSSKKSTKTKKPSGTGKADSADAEPTIDFKDAENFIKFGADGKAPTAEELEEMIKKLTRDKDTADRKHDEL</sequence>
<dbReference type="OrthoDB" id="10648421at2759"/>
<feature type="compositionally biased region" description="Basic residues" evidence="4">
    <location>
        <begin position="165"/>
        <end position="180"/>
    </location>
</feature>
<keyword evidence="2" id="KW-0067">ATP-binding</keyword>